<dbReference type="EMBL" id="MFJN01000011">
    <property type="protein sequence ID" value="OGG22018.1"/>
    <property type="molecule type" value="Genomic_DNA"/>
</dbReference>
<dbReference type="Proteomes" id="UP000177092">
    <property type="component" value="Unassembled WGS sequence"/>
</dbReference>
<evidence type="ECO:0000256" key="1">
    <source>
        <dbReference type="SAM" id="Phobius"/>
    </source>
</evidence>
<dbReference type="InterPro" id="IPR009241">
    <property type="entry name" value="HigB-like"/>
</dbReference>
<reference evidence="2 3" key="1">
    <citation type="journal article" date="2016" name="Nat. Commun.">
        <title>Thousands of microbial genomes shed light on interconnected biogeochemical processes in an aquifer system.</title>
        <authorList>
            <person name="Anantharaman K."/>
            <person name="Brown C.T."/>
            <person name="Hug L.A."/>
            <person name="Sharon I."/>
            <person name="Castelle C.J."/>
            <person name="Probst A.J."/>
            <person name="Thomas B.C."/>
            <person name="Singh A."/>
            <person name="Wilkins M.J."/>
            <person name="Karaoz U."/>
            <person name="Brodie E.L."/>
            <person name="Williams K.H."/>
            <person name="Hubbard S.S."/>
            <person name="Banfield J.F."/>
        </authorList>
    </citation>
    <scope>NUCLEOTIDE SEQUENCE [LARGE SCALE GENOMIC DNA]</scope>
</reference>
<accession>A0A1F6ABE5</accession>
<gene>
    <name evidence="2" type="ORF">A3D03_00440</name>
</gene>
<organism evidence="2 3">
    <name type="scientific">Candidatus Gottesmanbacteria bacterium RIFCSPHIGHO2_02_FULL_40_13</name>
    <dbReference type="NCBI Taxonomy" id="1798384"/>
    <lineage>
        <taxon>Bacteria</taxon>
        <taxon>Candidatus Gottesmaniibacteriota</taxon>
    </lineage>
</organism>
<feature type="transmembrane region" description="Helical" evidence="1">
    <location>
        <begin position="63"/>
        <end position="81"/>
    </location>
</feature>
<proteinExistence type="predicted"/>
<protein>
    <recommendedName>
        <fullName evidence="4">Addiction module toxin RelE</fullName>
    </recommendedName>
</protein>
<keyword evidence="1" id="KW-1133">Transmembrane helix</keyword>
<dbReference type="InterPro" id="IPR035093">
    <property type="entry name" value="RelE/ParE_toxin_dom_sf"/>
</dbReference>
<keyword evidence="1" id="KW-0472">Membrane</keyword>
<dbReference type="Pfam" id="PF05973">
    <property type="entry name" value="Gp49"/>
    <property type="match status" value="1"/>
</dbReference>
<name>A0A1F6ABE5_9BACT</name>
<dbReference type="STRING" id="1798384.A3D03_00440"/>
<dbReference type="AlphaFoldDB" id="A0A1F6ABE5"/>
<sequence>MNRWTLIGTEQLGKFLNGLSEEERTKVNSVFLLFEEYGQILPAKYLKRMAGTKELWELRAKRIRIFIVISGNIGIAVHGIIKKSQKTPKQDIELAVKRAIKAKEDLL</sequence>
<keyword evidence="1" id="KW-0812">Transmembrane</keyword>
<comment type="caution">
    <text evidence="2">The sequence shown here is derived from an EMBL/GenBank/DDBJ whole genome shotgun (WGS) entry which is preliminary data.</text>
</comment>
<evidence type="ECO:0000313" key="3">
    <source>
        <dbReference type="Proteomes" id="UP000177092"/>
    </source>
</evidence>
<evidence type="ECO:0008006" key="4">
    <source>
        <dbReference type="Google" id="ProtNLM"/>
    </source>
</evidence>
<dbReference type="Gene3D" id="3.30.2310.20">
    <property type="entry name" value="RelE-like"/>
    <property type="match status" value="1"/>
</dbReference>
<evidence type="ECO:0000313" key="2">
    <source>
        <dbReference type="EMBL" id="OGG22018.1"/>
    </source>
</evidence>